<evidence type="ECO:0000259" key="3">
    <source>
        <dbReference type="Pfam" id="PF04784"/>
    </source>
</evidence>
<keyword evidence="1" id="KW-0175">Coiled coil</keyword>
<keyword evidence="5" id="KW-1185">Reference proteome</keyword>
<dbReference type="InterPro" id="IPR006869">
    <property type="entry name" value="DUF547"/>
</dbReference>
<feature type="compositionally biased region" description="Polar residues" evidence="2">
    <location>
        <begin position="85"/>
        <end position="95"/>
    </location>
</feature>
<dbReference type="KEGG" id="soe:110795853"/>
<dbReference type="Pfam" id="PF04784">
    <property type="entry name" value="DUF547"/>
    <property type="match status" value="1"/>
</dbReference>
<dbReference type="AlphaFoldDB" id="A0A9R0IVZ2"/>
<dbReference type="RefSeq" id="XP_021856574.2">
    <property type="nucleotide sequence ID" value="XM_022000882.2"/>
</dbReference>
<dbReference type="GeneID" id="110795853"/>
<dbReference type="PANTHER" id="PTHR23054">
    <property type="entry name" value="TERNARY COMPLEX FACTOR MIP1, LEUCINE-ZIPPER-RELATED"/>
    <property type="match status" value="1"/>
</dbReference>
<dbReference type="PANTHER" id="PTHR23054:SF26">
    <property type="entry name" value="ELECTRON TRANSPORTER"/>
    <property type="match status" value="1"/>
</dbReference>
<accession>A0A9R0IVZ2</accession>
<evidence type="ECO:0000256" key="2">
    <source>
        <dbReference type="SAM" id="MobiDB-lite"/>
    </source>
</evidence>
<feature type="domain" description="DUF547" evidence="3">
    <location>
        <begin position="387"/>
        <end position="525"/>
    </location>
</feature>
<organism evidence="5 6">
    <name type="scientific">Spinacia oleracea</name>
    <name type="common">Spinach</name>
    <dbReference type="NCBI Taxonomy" id="3562"/>
    <lineage>
        <taxon>Eukaryota</taxon>
        <taxon>Viridiplantae</taxon>
        <taxon>Streptophyta</taxon>
        <taxon>Embryophyta</taxon>
        <taxon>Tracheophyta</taxon>
        <taxon>Spermatophyta</taxon>
        <taxon>Magnoliopsida</taxon>
        <taxon>eudicotyledons</taxon>
        <taxon>Gunneridae</taxon>
        <taxon>Pentapetalae</taxon>
        <taxon>Caryophyllales</taxon>
        <taxon>Chenopodiaceae</taxon>
        <taxon>Chenopodioideae</taxon>
        <taxon>Anserineae</taxon>
        <taxon>Spinacia</taxon>
    </lineage>
</organism>
<reference evidence="5" key="1">
    <citation type="journal article" date="2021" name="Nat. Commun.">
        <title>Genomic analyses provide insights into spinach domestication and the genetic basis of agronomic traits.</title>
        <authorList>
            <person name="Cai X."/>
            <person name="Sun X."/>
            <person name="Xu C."/>
            <person name="Sun H."/>
            <person name="Wang X."/>
            <person name="Ge C."/>
            <person name="Zhang Z."/>
            <person name="Wang Q."/>
            <person name="Fei Z."/>
            <person name="Jiao C."/>
            <person name="Wang Q."/>
        </authorList>
    </citation>
    <scope>NUCLEOTIDE SEQUENCE [LARGE SCALE GENOMIC DNA]</scope>
    <source>
        <strain evidence="5">cv. Varoflay</strain>
    </source>
</reference>
<feature type="coiled-coil region" evidence="1">
    <location>
        <begin position="146"/>
        <end position="173"/>
    </location>
</feature>
<proteinExistence type="predicted"/>
<dbReference type="Proteomes" id="UP000813463">
    <property type="component" value="Chromosome 6"/>
</dbReference>
<evidence type="ECO:0000313" key="5">
    <source>
        <dbReference type="Proteomes" id="UP000813463"/>
    </source>
</evidence>
<evidence type="ECO:0000259" key="4">
    <source>
        <dbReference type="Pfam" id="PF14389"/>
    </source>
</evidence>
<reference evidence="6" key="2">
    <citation type="submission" date="2025-08" db="UniProtKB">
        <authorList>
            <consortium name="RefSeq"/>
        </authorList>
    </citation>
    <scope>IDENTIFICATION</scope>
    <source>
        <tissue evidence="6">Leaf</tissue>
    </source>
</reference>
<dbReference type="Pfam" id="PF14389">
    <property type="entry name" value="Lzipper-MIP1"/>
    <property type="match status" value="1"/>
</dbReference>
<name>A0A9R0IVZ2_SPIOL</name>
<feature type="region of interest" description="Disordered" evidence="2">
    <location>
        <begin position="85"/>
        <end position="105"/>
    </location>
</feature>
<sequence length="613" mass="69376">MAEASEPILQKIDHHHHHHHHHQQQQTQHHLVVCRSLNRRPQFSLTRSCSASDRKGDTSRFGAPYSNECNNNLLLDSPFSTRTYGSQTPLNGQCQSIDSSTSSSNHRASLEKDVYLLQSRLQQEKSMRNMLEKAIGRASSALSPGHRHFASQAKELIAEIELLEEEVSNREQHVLTLYRNIFEQCASQPSSVQTSGMSSPLHTKNKPRKHPSIISSAFCSSKKFPLLAFSLKNTSAKKDGKIKHASVCTEKKDIHYDKPCSNKMKFQVHVKTPDRVKNSGVRTLKDYLHQCPSKLSEEMVKCMAAVYCWFCNAASTNSDNLRNIQSSVISKSCADFGPQLGSHKKHTSKSMVEISSMPTDKKQFSRASYAITSYRALVEQLERVNVSEMEAEAQIAFWINIYNSLIMHAYLAYGIPHRSLRRLALFHKAAYNIGGIVVTANAIEHTIFCFRTPRTGGWVETFLSTTFRKKSGDEKQLLSSKLSLPDSPSHVCFALCTGAFSDPVLKVYTAANVRDELEQAKREFLLTSIIVKKSKKVFLPKILERFSKEASMGYDELLKWVCVNVDKKLQDSIQRCLDAKNSKKASQIIEWSPYSSKFRYAFSDELASKPWWV</sequence>
<evidence type="ECO:0000313" key="6">
    <source>
        <dbReference type="RefSeq" id="XP_021856574.2"/>
    </source>
</evidence>
<evidence type="ECO:0000256" key="1">
    <source>
        <dbReference type="SAM" id="Coils"/>
    </source>
</evidence>
<gene>
    <name evidence="6" type="primary">LOC110795853</name>
</gene>
<dbReference type="InterPro" id="IPR025757">
    <property type="entry name" value="MIP1_Leuzipper"/>
</dbReference>
<feature type="domain" description="Ternary complex factor MIP1 leucine-zipper" evidence="4">
    <location>
        <begin position="103"/>
        <end position="184"/>
    </location>
</feature>
<protein>
    <submittedName>
        <fullName evidence="6">Uncharacterized protein isoform X1</fullName>
    </submittedName>
</protein>